<dbReference type="PANTHER" id="PTHR45697">
    <property type="entry name" value="ADP-RIBOSYLATION FACTOR-LIKE PROTEIN 2-RELATED"/>
    <property type="match status" value="1"/>
</dbReference>
<dbReference type="NCBIfam" id="TIGR00231">
    <property type="entry name" value="small_GTP"/>
    <property type="match status" value="1"/>
</dbReference>
<gene>
    <name evidence="8" type="primary">Arl2</name>
    <name evidence="8" type="ORF">GZH46_02988</name>
</gene>
<keyword evidence="9" id="KW-1185">Reference proteome</keyword>
<evidence type="ECO:0000256" key="5">
    <source>
        <dbReference type="ARBA" id="ARBA00023288"/>
    </source>
</evidence>
<dbReference type="SMART" id="SM00175">
    <property type="entry name" value="RAB"/>
    <property type="match status" value="1"/>
</dbReference>
<dbReference type="PROSITE" id="PS51417">
    <property type="entry name" value="ARF"/>
    <property type="match status" value="1"/>
</dbReference>
<comment type="caution">
    <text evidence="8">The sequence shown here is derived from an EMBL/GenBank/DDBJ whole genome shotgun (WGS) entry which is preliminary data.</text>
</comment>
<dbReference type="EMBL" id="JAIFTH010001507">
    <property type="protein sequence ID" value="KAG9508513.1"/>
    <property type="molecule type" value="Genomic_DNA"/>
</dbReference>
<dbReference type="InterPro" id="IPR044612">
    <property type="entry name" value="ARL2/3"/>
</dbReference>
<evidence type="ECO:0000256" key="6">
    <source>
        <dbReference type="ARBA" id="ARBA00026198"/>
    </source>
</evidence>
<comment type="similarity">
    <text evidence="1 7">Belongs to the small GTPase superfamily. Arf family.</text>
</comment>
<keyword evidence="5" id="KW-0449">Lipoprotein</keyword>
<dbReference type="CDD" id="cd04154">
    <property type="entry name" value="Arl2"/>
    <property type="match status" value="1"/>
</dbReference>
<dbReference type="InterPro" id="IPR027417">
    <property type="entry name" value="P-loop_NTPase"/>
</dbReference>
<dbReference type="InterPro" id="IPR045873">
    <property type="entry name" value="Arl2"/>
</dbReference>
<protein>
    <recommendedName>
        <fullName evidence="6">ADP-ribosylation factor-like protein 2</fullName>
    </recommendedName>
</protein>
<evidence type="ECO:0000313" key="8">
    <source>
        <dbReference type="EMBL" id="KAG9508513.1"/>
    </source>
</evidence>
<dbReference type="Gene3D" id="3.40.50.300">
    <property type="entry name" value="P-loop containing nucleotide triphosphate hydrolases"/>
    <property type="match status" value="1"/>
</dbReference>
<organism evidence="8 9">
    <name type="scientific">Fragariocoptes setiger</name>
    <dbReference type="NCBI Taxonomy" id="1670756"/>
    <lineage>
        <taxon>Eukaryota</taxon>
        <taxon>Metazoa</taxon>
        <taxon>Ecdysozoa</taxon>
        <taxon>Arthropoda</taxon>
        <taxon>Chelicerata</taxon>
        <taxon>Arachnida</taxon>
        <taxon>Acari</taxon>
        <taxon>Acariformes</taxon>
        <taxon>Trombidiformes</taxon>
        <taxon>Prostigmata</taxon>
        <taxon>Eupodina</taxon>
        <taxon>Eriophyoidea</taxon>
        <taxon>Phytoptidae</taxon>
        <taxon>Fragariocoptes</taxon>
    </lineage>
</organism>
<keyword evidence="2" id="KW-0519">Myristate</keyword>
<accession>A0ABQ7S590</accession>
<dbReference type="InterPro" id="IPR005225">
    <property type="entry name" value="Small_GTP-bd"/>
</dbReference>
<keyword evidence="4 7" id="KW-0342">GTP-binding</keyword>
<keyword evidence="3 7" id="KW-0547">Nucleotide-binding</keyword>
<dbReference type="SMART" id="SM00178">
    <property type="entry name" value="SAR"/>
    <property type="match status" value="1"/>
</dbReference>
<dbReference type="Pfam" id="PF00025">
    <property type="entry name" value="Arf"/>
    <property type="match status" value="1"/>
</dbReference>
<evidence type="ECO:0000256" key="2">
    <source>
        <dbReference type="ARBA" id="ARBA00022707"/>
    </source>
</evidence>
<evidence type="ECO:0000256" key="7">
    <source>
        <dbReference type="RuleBase" id="RU003925"/>
    </source>
</evidence>
<evidence type="ECO:0000313" key="9">
    <source>
        <dbReference type="Proteomes" id="UP000825002"/>
    </source>
</evidence>
<proteinExistence type="inferred from homology"/>
<dbReference type="Proteomes" id="UP000825002">
    <property type="component" value="Unassembled WGS sequence"/>
</dbReference>
<evidence type="ECO:0000256" key="3">
    <source>
        <dbReference type="ARBA" id="ARBA00022741"/>
    </source>
</evidence>
<evidence type="ECO:0000256" key="4">
    <source>
        <dbReference type="ARBA" id="ARBA00023134"/>
    </source>
</evidence>
<reference evidence="8 9" key="1">
    <citation type="submission" date="2020-10" db="EMBL/GenBank/DDBJ databases">
        <authorList>
            <person name="Klimov P.B."/>
            <person name="Dyachkov S.M."/>
            <person name="Chetverikov P.E."/>
        </authorList>
    </citation>
    <scope>NUCLEOTIDE SEQUENCE [LARGE SCALE GENOMIC DNA]</scope>
    <source>
        <strain evidence="8">BMOC 18-1129-001#AD2665</strain>
        <tissue evidence="8">Entire mites</tissue>
    </source>
</reference>
<name>A0ABQ7S590_9ACAR</name>
<dbReference type="InterPro" id="IPR006689">
    <property type="entry name" value="Small_GTPase_ARF/SAR"/>
</dbReference>
<feature type="non-terminal residue" evidence="8">
    <location>
        <position position="1"/>
    </location>
</feature>
<evidence type="ECO:0000256" key="1">
    <source>
        <dbReference type="ARBA" id="ARBA00010290"/>
    </source>
</evidence>
<dbReference type="PRINTS" id="PR00328">
    <property type="entry name" value="SAR1GTPBP"/>
</dbReference>
<dbReference type="SMART" id="SM00177">
    <property type="entry name" value="ARF"/>
    <property type="match status" value="1"/>
</dbReference>
<dbReference type="SUPFAM" id="SSF52540">
    <property type="entry name" value="P-loop containing nucleoside triphosphate hydrolases"/>
    <property type="match status" value="1"/>
</dbReference>
<sequence length="184" mass="21054">MVLQKILRKIRREERQIRILILGIDNAGKTTLVKQLNGDDVNTVSPTLGFKITTFQYDKYTLNLWDVGGQKSLRTYWKNYFESTDGLVWVVDCADTLRIEMCKRELHDLLKEERLAGATLLVSANKQDLPGAVTSDQLTTMLELPSIKTHHWKIFPVCALTGDNLINSIDWLISDIGNRIYHHA</sequence>